<dbReference type="AlphaFoldDB" id="A0A2S3YVS2"/>
<organism evidence="2 3">
    <name type="scientific">Sinorhizobium americanum</name>
    <dbReference type="NCBI Taxonomy" id="194963"/>
    <lineage>
        <taxon>Bacteria</taxon>
        <taxon>Pseudomonadati</taxon>
        <taxon>Pseudomonadota</taxon>
        <taxon>Alphaproteobacteria</taxon>
        <taxon>Hyphomicrobiales</taxon>
        <taxon>Rhizobiaceae</taxon>
        <taxon>Sinorhizobium/Ensifer group</taxon>
        <taxon>Sinorhizobium</taxon>
    </lineage>
</organism>
<keyword evidence="1" id="KW-0472">Membrane</keyword>
<name>A0A2S3YVS2_9HYPH</name>
<comment type="caution">
    <text evidence="2">The sequence shown here is derived from an EMBL/GenBank/DDBJ whole genome shotgun (WGS) entry which is preliminary data.</text>
</comment>
<protein>
    <recommendedName>
        <fullName evidence="4">Transmembrane protein</fullName>
    </recommendedName>
</protein>
<evidence type="ECO:0000313" key="3">
    <source>
        <dbReference type="Proteomes" id="UP000237511"/>
    </source>
</evidence>
<accession>A0A2S3YVS2</accession>
<evidence type="ECO:0000256" key="1">
    <source>
        <dbReference type="SAM" id="Phobius"/>
    </source>
</evidence>
<proteinExistence type="predicted"/>
<gene>
    <name evidence="2" type="ORF">ATY31_00385</name>
</gene>
<dbReference type="EMBL" id="LODU01000001">
    <property type="protein sequence ID" value="POH35728.1"/>
    <property type="molecule type" value="Genomic_DNA"/>
</dbReference>
<feature type="transmembrane region" description="Helical" evidence="1">
    <location>
        <begin position="54"/>
        <end position="71"/>
    </location>
</feature>
<keyword evidence="1" id="KW-0812">Transmembrane</keyword>
<reference evidence="2 3" key="1">
    <citation type="journal article" date="2014" name="Syst. Appl. Microbiol.">
        <title>Microsymbionts of Phaseolus vulgaris in acid and alkaline soils of Mexico.</title>
        <authorList>
            <person name="Verastegui-Valdes M.M."/>
            <person name="Zhang Y.J."/>
            <person name="Rivera-Orduna F.N."/>
            <person name="Cheng H.P."/>
            <person name="Sui X.H."/>
            <person name="Wang E.T."/>
        </authorList>
    </citation>
    <scope>NUCLEOTIDE SEQUENCE [LARGE SCALE GENOMIC DNA]</scope>
    <source>
        <strain evidence="2 3">FG01</strain>
    </source>
</reference>
<sequence>MRKAQRLFPPRWILNLRELASSISPLLVYVVAMTARHTIEHDPNEPKIDRRPESFRLLFFIVALGWGGYFYSFRADWTALFLGFGTGAVFILWVSSRYRHLW</sequence>
<feature type="transmembrane region" description="Helical" evidence="1">
    <location>
        <begin position="77"/>
        <end position="95"/>
    </location>
</feature>
<dbReference type="Proteomes" id="UP000237511">
    <property type="component" value="Unassembled WGS sequence"/>
</dbReference>
<evidence type="ECO:0008006" key="4">
    <source>
        <dbReference type="Google" id="ProtNLM"/>
    </source>
</evidence>
<keyword evidence="1" id="KW-1133">Transmembrane helix</keyword>
<evidence type="ECO:0000313" key="2">
    <source>
        <dbReference type="EMBL" id="POH35728.1"/>
    </source>
</evidence>